<organism evidence="2">
    <name type="scientific">Sesamum latifolium</name>
    <dbReference type="NCBI Taxonomy" id="2727402"/>
    <lineage>
        <taxon>Eukaryota</taxon>
        <taxon>Viridiplantae</taxon>
        <taxon>Streptophyta</taxon>
        <taxon>Embryophyta</taxon>
        <taxon>Tracheophyta</taxon>
        <taxon>Spermatophyta</taxon>
        <taxon>Magnoliopsida</taxon>
        <taxon>eudicotyledons</taxon>
        <taxon>Gunneridae</taxon>
        <taxon>Pentapetalae</taxon>
        <taxon>asterids</taxon>
        <taxon>lamiids</taxon>
        <taxon>Lamiales</taxon>
        <taxon>Pedaliaceae</taxon>
        <taxon>Sesamum</taxon>
    </lineage>
</organism>
<name>A0AAW2WAY8_9LAMI</name>
<reference evidence="2" key="1">
    <citation type="submission" date="2020-06" db="EMBL/GenBank/DDBJ databases">
        <authorList>
            <person name="Li T."/>
            <person name="Hu X."/>
            <person name="Zhang T."/>
            <person name="Song X."/>
            <person name="Zhang H."/>
            <person name="Dai N."/>
            <person name="Sheng W."/>
            <person name="Hou X."/>
            <person name="Wei L."/>
        </authorList>
    </citation>
    <scope>NUCLEOTIDE SEQUENCE</scope>
    <source>
        <strain evidence="2">KEN1</strain>
        <tissue evidence="2">Leaf</tissue>
    </source>
</reference>
<protein>
    <submittedName>
        <fullName evidence="2">Protein NRT1/ PTR FAMILY 8.1</fullName>
    </submittedName>
</protein>
<sequence length="69" mass="7833">MDVWITKGELQINRQHGGWKASPFIIVNEVAERLAFFAIAVNMVNYMVRELHQPLPEATTHVTDWIGAA</sequence>
<dbReference type="InterPro" id="IPR036259">
    <property type="entry name" value="MFS_trans_sf"/>
</dbReference>
<comment type="caution">
    <text evidence="2">The sequence shown here is derived from an EMBL/GenBank/DDBJ whole genome shotgun (WGS) entry which is preliminary data.</text>
</comment>
<dbReference type="EMBL" id="JACGWN010000008">
    <property type="protein sequence ID" value="KAL0438910.1"/>
    <property type="molecule type" value="Genomic_DNA"/>
</dbReference>
<accession>A0AAW2WAY8</accession>
<dbReference type="Gene3D" id="1.20.1250.20">
    <property type="entry name" value="MFS general substrate transporter like domains"/>
    <property type="match status" value="1"/>
</dbReference>
<dbReference type="AlphaFoldDB" id="A0AAW2WAY8"/>
<evidence type="ECO:0000313" key="2">
    <source>
        <dbReference type="EMBL" id="KAL0438910.1"/>
    </source>
</evidence>
<proteinExistence type="inferred from homology"/>
<comment type="similarity">
    <text evidence="1">Belongs to the major facilitator superfamily. Phosphate:H(+) symporter (TC 2.A.1.9) family.</text>
</comment>
<evidence type="ECO:0000256" key="1">
    <source>
        <dbReference type="ARBA" id="ARBA00044504"/>
    </source>
</evidence>
<gene>
    <name evidence="2" type="ORF">Slati_2374000</name>
</gene>
<reference evidence="2" key="2">
    <citation type="journal article" date="2024" name="Plant">
        <title>Genomic evolution and insights into agronomic trait innovations of Sesamum species.</title>
        <authorList>
            <person name="Miao H."/>
            <person name="Wang L."/>
            <person name="Qu L."/>
            <person name="Liu H."/>
            <person name="Sun Y."/>
            <person name="Le M."/>
            <person name="Wang Q."/>
            <person name="Wei S."/>
            <person name="Zheng Y."/>
            <person name="Lin W."/>
            <person name="Duan Y."/>
            <person name="Cao H."/>
            <person name="Xiong S."/>
            <person name="Wang X."/>
            <person name="Wei L."/>
            <person name="Li C."/>
            <person name="Ma Q."/>
            <person name="Ju M."/>
            <person name="Zhao R."/>
            <person name="Li G."/>
            <person name="Mu C."/>
            <person name="Tian Q."/>
            <person name="Mei H."/>
            <person name="Zhang T."/>
            <person name="Gao T."/>
            <person name="Zhang H."/>
        </authorList>
    </citation>
    <scope>NUCLEOTIDE SEQUENCE</scope>
    <source>
        <strain evidence="2">KEN1</strain>
    </source>
</reference>